<evidence type="ECO:0000313" key="8">
    <source>
        <dbReference type="Proteomes" id="UP001237448"/>
    </source>
</evidence>
<dbReference type="PANTHER" id="PTHR43667">
    <property type="entry name" value="CYCLOPROPANE-FATTY-ACYL-PHOSPHOLIPID SYNTHASE"/>
    <property type="match status" value="1"/>
</dbReference>
<keyword evidence="5" id="KW-0443">Lipid metabolism</keyword>
<accession>A0ABU0FMG9</accession>
<dbReference type="Pfam" id="PF02353">
    <property type="entry name" value="CMAS"/>
    <property type="match status" value="1"/>
</dbReference>
<evidence type="ECO:0000256" key="2">
    <source>
        <dbReference type="ARBA" id="ARBA00022603"/>
    </source>
</evidence>
<name>A0ABU0FMG9_9HYPH</name>
<comment type="caution">
    <text evidence="7">The sequence shown here is derived from an EMBL/GenBank/DDBJ whole genome shotgun (WGS) entry which is preliminary data.</text>
</comment>
<evidence type="ECO:0000256" key="4">
    <source>
        <dbReference type="ARBA" id="ARBA00022691"/>
    </source>
</evidence>
<dbReference type="SUPFAM" id="SSF53335">
    <property type="entry name" value="S-adenosyl-L-methionine-dependent methyltransferases"/>
    <property type="match status" value="1"/>
</dbReference>
<dbReference type="Gene3D" id="3.40.50.150">
    <property type="entry name" value="Vaccinia Virus protein VP39"/>
    <property type="match status" value="1"/>
</dbReference>
<dbReference type="CDD" id="cd02440">
    <property type="entry name" value="AdoMet_MTases"/>
    <property type="match status" value="1"/>
</dbReference>
<evidence type="ECO:0000256" key="6">
    <source>
        <dbReference type="SAM" id="MobiDB-lite"/>
    </source>
</evidence>
<dbReference type="GO" id="GO:0032259">
    <property type="term" value="P:methylation"/>
    <property type="evidence" value="ECO:0007669"/>
    <property type="project" value="UniProtKB-KW"/>
</dbReference>
<evidence type="ECO:0000256" key="1">
    <source>
        <dbReference type="ARBA" id="ARBA00010815"/>
    </source>
</evidence>
<protein>
    <submittedName>
        <fullName evidence="7">Cyclopropane-fatty-acyl-phospholipid synthase</fullName>
        <ecNumber evidence="7">2.1.1.79</ecNumber>
    </submittedName>
</protein>
<dbReference type="RefSeq" id="WP_307435061.1">
    <property type="nucleotide sequence ID" value="NZ_JAUSVK010000001.1"/>
</dbReference>
<dbReference type="EC" id="2.1.1.79" evidence="7"/>
<organism evidence="7 8">
    <name type="scientific">Labrys monachus</name>
    <dbReference type="NCBI Taxonomy" id="217067"/>
    <lineage>
        <taxon>Bacteria</taxon>
        <taxon>Pseudomonadati</taxon>
        <taxon>Pseudomonadota</taxon>
        <taxon>Alphaproteobacteria</taxon>
        <taxon>Hyphomicrobiales</taxon>
        <taxon>Xanthobacteraceae</taxon>
        <taxon>Labrys</taxon>
    </lineage>
</organism>
<reference evidence="7 8" key="1">
    <citation type="submission" date="2023-07" db="EMBL/GenBank/DDBJ databases">
        <title>Genomic Encyclopedia of Type Strains, Phase IV (KMG-IV): sequencing the most valuable type-strain genomes for metagenomic binning, comparative biology and taxonomic classification.</title>
        <authorList>
            <person name="Goeker M."/>
        </authorList>
    </citation>
    <scope>NUCLEOTIDE SEQUENCE [LARGE SCALE GENOMIC DNA]</scope>
    <source>
        <strain evidence="7 8">DSM 5896</strain>
    </source>
</reference>
<keyword evidence="4" id="KW-0949">S-adenosyl-L-methionine</keyword>
<feature type="region of interest" description="Disordered" evidence="6">
    <location>
        <begin position="1"/>
        <end position="24"/>
    </location>
</feature>
<dbReference type="EMBL" id="JAUSVK010000001">
    <property type="protein sequence ID" value="MDQ0395803.1"/>
    <property type="molecule type" value="Genomic_DNA"/>
</dbReference>
<dbReference type="InterPro" id="IPR003333">
    <property type="entry name" value="CMAS"/>
</dbReference>
<gene>
    <name evidence="7" type="ORF">J3R73_005595</name>
</gene>
<dbReference type="GO" id="GO:0008825">
    <property type="term" value="F:cyclopropane-fatty-acyl-phospholipid synthase activity"/>
    <property type="evidence" value="ECO:0007669"/>
    <property type="project" value="UniProtKB-EC"/>
</dbReference>
<sequence>MADATSQMTAPAGPVGTMAGEQAVREGAGRRAAMRGPTAWLFGRLLACVESGSLVVVLPGGKAIEHRTGIDGPQGVLVVHRRRALRSLAFGGDVGFAEAYVRGDWSSPDLTALIELVARNGSAIVERLSGWVPSRLLNRLSHLARANTRTGSRRNIAFHYDLGNDFYRLWLCRDMIYSSAIYAEPADTLERAQRRKIDAIVSALQPRPGDRVLEIGCGWGALAARLGGERAAVTAVTLSPAQLSMARAVVRQAGIADRVDLRLQDYREIEGRYDRIVSIEMIEAVGERFLPGYFHALARRLEPGGRAVIQAITIAEERFEGYRARPDFIQRSIFPGGFLPTKALMRRRLEEAGLRLVAAENFGHSYARTLHDWRTRFEAAWPEIEKLGYSASFRRLWTYYLSYCEAGFRADALDVGLYSIVHREAAS</sequence>
<evidence type="ECO:0000313" key="7">
    <source>
        <dbReference type="EMBL" id="MDQ0395803.1"/>
    </source>
</evidence>
<dbReference type="PANTHER" id="PTHR43667:SF2">
    <property type="entry name" value="FATTY ACID C-METHYL TRANSFERASE"/>
    <property type="match status" value="1"/>
</dbReference>
<evidence type="ECO:0000256" key="5">
    <source>
        <dbReference type="ARBA" id="ARBA00023098"/>
    </source>
</evidence>
<dbReference type="PIRSF" id="PIRSF003085">
    <property type="entry name" value="CMAS"/>
    <property type="match status" value="1"/>
</dbReference>
<keyword evidence="8" id="KW-1185">Reference proteome</keyword>
<proteinExistence type="inferred from homology"/>
<evidence type="ECO:0000256" key="3">
    <source>
        <dbReference type="ARBA" id="ARBA00022679"/>
    </source>
</evidence>
<comment type="similarity">
    <text evidence="1">Belongs to the CFA/CMAS family.</text>
</comment>
<keyword evidence="2 7" id="KW-0489">Methyltransferase</keyword>
<keyword evidence="3 7" id="KW-0808">Transferase</keyword>
<dbReference type="InterPro" id="IPR050723">
    <property type="entry name" value="CFA/CMAS"/>
</dbReference>
<dbReference type="InterPro" id="IPR029063">
    <property type="entry name" value="SAM-dependent_MTases_sf"/>
</dbReference>
<dbReference type="Proteomes" id="UP001237448">
    <property type="component" value="Unassembled WGS sequence"/>
</dbReference>